<dbReference type="PANTHER" id="PTHR45677">
    <property type="entry name" value="GLUTAMATE DECARBOXYLASE-RELATED"/>
    <property type="match status" value="1"/>
</dbReference>
<dbReference type="AlphaFoldDB" id="W7MA12"/>
<keyword evidence="8" id="KW-1185">Reference proteome</keyword>
<gene>
    <name evidence="7" type="ORF">FVEG_07860</name>
</gene>
<evidence type="ECO:0000256" key="5">
    <source>
        <dbReference type="ARBA" id="ARBA00023239"/>
    </source>
</evidence>
<comment type="cofactor">
    <cofactor evidence="1">
        <name>pyridoxal 5'-phosphate</name>
        <dbReference type="ChEBI" id="CHEBI:597326"/>
    </cofactor>
</comment>
<dbReference type="InterPro" id="IPR002129">
    <property type="entry name" value="PyrdxlP-dep_de-COase"/>
</dbReference>
<dbReference type="Gene3D" id="3.90.1150.10">
    <property type="entry name" value="Aspartate Aminotransferase, domain 1"/>
    <property type="match status" value="1"/>
</dbReference>
<dbReference type="GO" id="GO:0030170">
    <property type="term" value="F:pyridoxal phosphate binding"/>
    <property type="evidence" value="ECO:0007669"/>
    <property type="project" value="InterPro"/>
</dbReference>
<proteinExistence type="inferred from homology"/>
<dbReference type="KEGG" id="fvr:FVEG_07860"/>
<keyword evidence="5" id="KW-0456">Lyase</keyword>
<organism evidence="7 8">
    <name type="scientific">Gibberella moniliformis (strain M3125 / FGSC 7600)</name>
    <name type="common">Maize ear and stalk rot fungus</name>
    <name type="synonym">Fusarium verticillioides</name>
    <dbReference type="NCBI Taxonomy" id="334819"/>
    <lineage>
        <taxon>Eukaryota</taxon>
        <taxon>Fungi</taxon>
        <taxon>Dikarya</taxon>
        <taxon>Ascomycota</taxon>
        <taxon>Pezizomycotina</taxon>
        <taxon>Sordariomycetes</taxon>
        <taxon>Hypocreomycetidae</taxon>
        <taxon>Hypocreales</taxon>
        <taxon>Nectriaceae</taxon>
        <taxon>Fusarium</taxon>
        <taxon>Fusarium fujikuroi species complex</taxon>
    </lineage>
</organism>
<reference evidence="7 8" key="1">
    <citation type="journal article" date="2010" name="Nature">
        <title>Comparative genomics reveals mobile pathogenicity chromosomes in Fusarium.</title>
        <authorList>
            <person name="Ma L.J."/>
            <person name="van der Does H.C."/>
            <person name="Borkovich K.A."/>
            <person name="Coleman J.J."/>
            <person name="Daboussi M.J."/>
            <person name="Di Pietro A."/>
            <person name="Dufresne M."/>
            <person name="Freitag M."/>
            <person name="Grabherr M."/>
            <person name="Henrissat B."/>
            <person name="Houterman P.M."/>
            <person name="Kang S."/>
            <person name="Shim W.B."/>
            <person name="Woloshuk C."/>
            <person name="Xie X."/>
            <person name="Xu J.R."/>
            <person name="Antoniw J."/>
            <person name="Baker S.E."/>
            <person name="Bluhm B.H."/>
            <person name="Breakspear A."/>
            <person name="Brown D.W."/>
            <person name="Butchko R.A."/>
            <person name="Chapman S."/>
            <person name="Coulson R."/>
            <person name="Coutinho P.M."/>
            <person name="Danchin E.G."/>
            <person name="Diener A."/>
            <person name="Gale L.R."/>
            <person name="Gardiner D.M."/>
            <person name="Goff S."/>
            <person name="Hammond-Kosack K.E."/>
            <person name="Hilburn K."/>
            <person name="Hua-Van A."/>
            <person name="Jonkers W."/>
            <person name="Kazan K."/>
            <person name="Kodira C.D."/>
            <person name="Koehrsen M."/>
            <person name="Kumar L."/>
            <person name="Lee Y.H."/>
            <person name="Li L."/>
            <person name="Manners J.M."/>
            <person name="Miranda-Saavedra D."/>
            <person name="Mukherjee M."/>
            <person name="Park G."/>
            <person name="Park J."/>
            <person name="Park S.Y."/>
            <person name="Proctor R.H."/>
            <person name="Regev A."/>
            <person name="Ruiz-Roldan M.C."/>
            <person name="Sain D."/>
            <person name="Sakthikumar S."/>
            <person name="Sykes S."/>
            <person name="Schwartz D.C."/>
            <person name="Turgeon B.G."/>
            <person name="Wapinski I."/>
            <person name="Yoder O."/>
            <person name="Young S."/>
            <person name="Zeng Q."/>
            <person name="Zhou S."/>
            <person name="Galagan J."/>
            <person name="Cuomo C.A."/>
            <person name="Kistler H.C."/>
            <person name="Rep M."/>
        </authorList>
    </citation>
    <scope>NUCLEOTIDE SEQUENCE [LARGE SCALE GENOMIC DNA]</scope>
    <source>
        <strain evidence="8">M3125 / FGSC 7600</strain>
    </source>
</reference>
<dbReference type="RefSeq" id="XP_018754052.1">
    <property type="nucleotide sequence ID" value="XM_018896569.1"/>
</dbReference>
<dbReference type="InterPro" id="IPR015424">
    <property type="entry name" value="PyrdxlP-dep_Trfase"/>
</dbReference>
<dbReference type="Gene3D" id="3.40.640.10">
    <property type="entry name" value="Type I PLP-dependent aspartate aminotransferase-like (Major domain)"/>
    <property type="match status" value="1"/>
</dbReference>
<name>W7MA12_GIBM7</name>
<dbReference type="SUPFAM" id="SSF53383">
    <property type="entry name" value="PLP-dependent transferases"/>
    <property type="match status" value="1"/>
</dbReference>
<evidence type="ECO:0000256" key="2">
    <source>
        <dbReference type="ARBA" id="ARBA00009533"/>
    </source>
</evidence>
<dbReference type="GO" id="GO:0016831">
    <property type="term" value="F:carboxy-lyase activity"/>
    <property type="evidence" value="ECO:0007669"/>
    <property type="project" value="UniProtKB-KW"/>
</dbReference>
<dbReference type="GO" id="GO:0005737">
    <property type="term" value="C:cytoplasm"/>
    <property type="evidence" value="ECO:0007669"/>
    <property type="project" value="TreeGrafter"/>
</dbReference>
<dbReference type="GO" id="GO:0019752">
    <property type="term" value="P:carboxylic acid metabolic process"/>
    <property type="evidence" value="ECO:0007669"/>
    <property type="project" value="InterPro"/>
</dbReference>
<sequence length="731" mass="81187">MTTSSPPPLNEHPRPTKDEGEGRTRLFFDEVIRRGVLFNAERPKHPEAQIIVPRQVSFSSLPESGLTDHQLIHEFISIIAESTKSNSPNFLGSSDAAMCPAAMGAALLIPLLNQNMADPETCPPRATFVEMEVIHWLRVALGYPVLGAYTRAMDVGGIFTPGGCLSNTVALLAAREKCFPGSRLIGIPVLPSKIRVLVPDITENHSIRSAIAMMSLGEENATPVPVNAECHMDQEALKRIIDQEGKLGNIVMACVAYAGDPTFMRIDDLHGLSQILQEKDICCEALKKADSITVDPQQAMLIPYDCSLVLFREPSTQAALSTDRDSVSNAQWSFGGTGPFTGSRAFNSLKIWSSIKSHGKNSMGRMIDDRLELTNAIQLEVQHRPNLLLLGRTDINSCMLIYVPASVQRYCLEQNICLSDADLEKVNQLNLHIQDIIHRERVYYIHGFPLQHCPHSRFIEPGKRVFVLRTLNGNPQSTIDNVRGLLDRIENLGRFLLIDRQYICMGDTASSPTNRLQRAERKLTQKLYDLFDNNDFVAVIYGSSALQNNAILSNIDLMIFAHSAESSKIKKVVSIFRSVMEAERILIDFEIPLHRRLLVTFEFASQAAESGPPLDETGHVSSICDTPEYFSSDEMLRRLAFNVLTTPNKIIAATTGGTNRLKSLETTAARKLLTTIQHLRRSEVSTADEFVNRVMSDGGRGEGKHLGYKPGGDVMKKLRKIFQDVQNTPLE</sequence>
<protein>
    <recommendedName>
        <fullName evidence="9">Glutamic acid decarboxylase</fullName>
    </recommendedName>
</protein>
<feature type="region of interest" description="Disordered" evidence="6">
    <location>
        <begin position="1"/>
        <end position="24"/>
    </location>
</feature>
<feature type="compositionally biased region" description="Basic and acidic residues" evidence="6">
    <location>
        <begin position="11"/>
        <end position="24"/>
    </location>
</feature>
<dbReference type="VEuPathDB" id="FungiDB:FVEG_07860"/>
<dbReference type="Pfam" id="PF00282">
    <property type="entry name" value="Pyridoxal_deC"/>
    <property type="match status" value="1"/>
</dbReference>
<dbReference type="OrthoDB" id="392571at2759"/>
<accession>W7MA12</accession>
<feature type="compositionally biased region" description="Pro residues" evidence="6">
    <location>
        <begin position="1"/>
        <end position="10"/>
    </location>
</feature>
<evidence type="ECO:0000256" key="1">
    <source>
        <dbReference type="ARBA" id="ARBA00001933"/>
    </source>
</evidence>
<evidence type="ECO:0008006" key="9">
    <source>
        <dbReference type="Google" id="ProtNLM"/>
    </source>
</evidence>
<evidence type="ECO:0000256" key="6">
    <source>
        <dbReference type="SAM" id="MobiDB-lite"/>
    </source>
</evidence>
<comment type="similarity">
    <text evidence="2">Belongs to the group II decarboxylase family.</text>
</comment>
<dbReference type="Proteomes" id="UP000009096">
    <property type="component" value="Chromosome 3"/>
</dbReference>
<keyword evidence="3" id="KW-0210">Decarboxylase</keyword>
<dbReference type="EMBL" id="DS022251">
    <property type="protein sequence ID" value="EWG47861.1"/>
    <property type="molecule type" value="Genomic_DNA"/>
</dbReference>
<dbReference type="InterPro" id="IPR015422">
    <property type="entry name" value="PyrdxlP-dep_Trfase_small"/>
</dbReference>
<keyword evidence="4" id="KW-0663">Pyridoxal phosphate</keyword>
<dbReference type="STRING" id="334819.W7MA12"/>
<dbReference type="InterPro" id="IPR015421">
    <property type="entry name" value="PyrdxlP-dep_Trfase_major"/>
</dbReference>
<evidence type="ECO:0000313" key="8">
    <source>
        <dbReference type="Proteomes" id="UP000009096"/>
    </source>
</evidence>
<evidence type="ECO:0000256" key="4">
    <source>
        <dbReference type="ARBA" id="ARBA00022898"/>
    </source>
</evidence>
<dbReference type="GeneID" id="30065631"/>
<evidence type="ECO:0000256" key="3">
    <source>
        <dbReference type="ARBA" id="ARBA00022793"/>
    </source>
</evidence>
<dbReference type="PANTHER" id="PTHR45677:SF8">
    <property type="entry name" value="CYSTEINE SULFINIC ACID DECARBOXYLASE"/>
    <property type="match status" value="1"/>
</dbReference>
<evidence type="ECO:0000313" key="7">
    <source>
        <dbReference type="EMBL" id="EWG47861.1"/>
    </source>
</evidence>